<comment type="caution">
    <text evidence="2">The sequence shown here is derived from an EMBL/GenBank/DDBJ whole genome shotgun (WGS) entry which is preliminary data.</text>
</comment>
<reference evidence="2 3" key="1">
    <citation type="journal article" date="2024" name="G3 (Bethesda)">
        <title>Genome assembly of Hibiscus sabdariffa L. provides insights into metabolisms of medicinal natural products.</title>
        <authorList>
            <person name="Kim T."/>
        </authorList>
    </citation>
    <scope>NUCLEOTIDE SEQUENCE [LARGE SCALE GENOMIC DNA]</scope>
    <source>
        <strain evidence="2">TK-2024</strain>
        <tissue evidence="2">Old leaves</tissue>
    </source>
</reference>
<accession>A0ABR2AMX4</accession>
<protein>
    <recommendedName>
        <fullName evidence="1">HAT C-terminal dimerisation domain-containing protein</fullName>
    </recommendedName>
</protein>
<feature type="domain" description="HAT C-terminal dimerisation" evidence="1">
    <location>
        <begin position="80"/>
        <end position="118"/>
    </location>
</feature>
<dbReference type="InterPro" id="IPR012337">
    <property type="entry name" value="RNaseH-like_sf"/>
</dbReference>
<proteinExistence type="predicted"/>
<dbReference type="SUPFAM" id="SSF53098">
    <property type="entry name" value="Ribonuclease H-like"/>
    <property type="match status" value="1"/>
</dbReference>
<evidence type="ECO:0000313" key="3">
    <source>
        <dbReference type="Proteomes" id="UP001472677"/>
    </source>
</evidence>
<name>A0ABR2AMX4_9ROSI</name>
<dbReference type="Pfam" id="PF05699">
    <property type="entry name" value="Dimer_Tnp_hAT"/>
    <property type="match status" value="1"/>
</dbReference>
<keyword evidence="3" id="KW-1185">Reference proteome</keyword>
<evidence type="ECO:0000313" key="2">
    <source>
        <dbReference type="EMBL" id="KAK8495010.1"/>
    </source>
</evidence>
<evidence type="ECO:0000259" key="1">
    <source>
        <dbReference type="Pfam" id="PF05699"/>
    </source>
</evidence>
<organism evidence="2 3">
    <name type="scientific">Hibiscus sabdariffa</name>
    <name type="common">roselle</name>
    <dbReference type="NCBI Taxonomy" id="183260"/>
    <lineage>
        <taxon>Eukaryota</taxon>
        <taxon>Viridiplantae</taxon>
        <taxon>Streptophyta</taxon>
        <taxon>Embryophyta</taxon>
        <taxon>Tracheophyta</taxon>
        <taxon>Spermatophyta</taxon>
        <taxon>Magnoliopsida</taxon>
        <taxon>eudicotyledons</taxon>
        <taxon>Gunneridae</taxon>
        <taxon>Pentapetalae</taxon>
        <taxon>rosids</taxon>
        <taxon>malvids</taxon>
        <taxon>Malvales</taxon>
        <taxon>Malvaceae</taxon>
        <taxon>Malvoideae</taxon>
        <taxon>Hibiscus</taxon>
    </lineage>
</organism>
<gene>
    <name evidence="2" type="ORF">V6N12_001404</name>
</gene>
<dbReference type="Proteomes" id="UP001472677">
    <property type="component" value="Unassembled WGS sequence"/>
</dbReference>
<dbReference type="InterPro" id="IPR008906">
    <property type="entry name" value="HATC_C_dom"/>
</dbReference>
<sequence length="146" mass="16630">MNITMHCLGFSLNLLFYDSKYLNVETPGGVARRTPNQDQEVIAGFLKAFDRLGEDENKKTDLRRQLVKFQNKQGMFRTTHVRIDAITMGLISWWSTYGSKTPELAEIAIRVLSQLIAVIQQRECGALTLTFTISKETDSMLRVLTN</sequence>
<dbReference type="EMBL" id="JBBPBM010000473">
    <property type="protein sequence ID" value="KAK8495010.1"/>
    <property type="molecule type" value="Genomic_DNA"/>
</dbReference>